<dbReference type="EMBL" id="BTSX01000002">
    <property type="protein sequence ID" value="GMS83271.1"/>
    <property type="molecule type" value="Genomic_DNA"/>
</dbReference>
<dbReference type="GO" id="GO:0005634">
    <property type="term" value="C:nucleus"/>
    <property type="evidence" value="ECO:0007669"/>
    <property type="project" value="TreeGrafter"/>
</dbReference>
<feature type="compositionally biased region" description="Low complexity" evidence="2">
    <location>
        <begin position="54"/>
        <end position="72"/>
    </location>
</feature>
<organism evidence="4 5">
    <name type="scientific">Pristionchus entomophagus</name>
    <dbReference type="NCBI Taxonomy" id="358040"/>
    <lineage>
        <taxon>Eukaryota</taxon>
        <taxon>Metazoa</taxon>
        <taxon>Ecdysozoa</taxon>
        <taxon>Nematoda</taxon>
        <taxon>Chromadorea</taxon>
        <taxon>Rhabditida</taxon>
        <taxon>Rhabditina</taxon>
        <taxon>Diplogasteromorpha</taxon>
        <taxon>Diplogasteroidea</taxon>
        <taxon>Neodiplogasteridae</taxon>
        <taxon>Pristionchus</taxon>
    </lineage>
</organism>
<dbReference type="SUPFAM" id="SSF52833">
    <property type="entry name" value="Thioredoxin-like"/>
    <property type="match status" value="1"/>
</dbReference>
<dbReference type="GO" id="GO:0036503">
    <property type="term" value="P:ERAD pathway"/>
    <property type="evidence" value="ECO:0007669"/>
    <property type="project" value="TreeGrafter"/>
</dbReference>
<dbReference type="Gene3D" id="3.10.20.90">
    <property type="entry name" value="Phosphatidylinositol 3-kinase Catalytic Subunit, Chain A, domain 1"/>
    <property type="match status" value="1"/>
</dbReference>
<evidence type="ECO:0000256" key="2">
    <source>
        <dbReference type="SAM" id="MobiDB-lite"/>
    </source>
</evidence>
<feature type="region of interest" description="Disordered" evidence="2">
    <location>
        <begin position="30"/>
        <end position="72"/>
    </location>
</feature>
<evidence type="ECO:0000313" key="5">
    <source>
        <dbReference type="Proteomes" id="UP001432027"/>
    </source>
</evidence>
<dbReference type="InterPro" id="IPR050730">
    <property type="entry name" value="UBX_domain-protein"/>
</dbReference>
<sequence>PVLPPHRYFGGRPVAAARAAEEEAIAAAVAASASSSATSSVSTCPTDSQREQRAGAGRSSRTTAAATPVAAAAEPVARPAAAAAAMDYSEDSYEDYDYAIEEQDEAPVARVASSSNGDASRANDFGLPLIPTDCASALEGTQNFQSVFEARYGKDGRGHLMPRFFIGTLQSAIREAFNCPDRPVSERRPLALYIHHDGSFARNIFPQAVLCSDQVLQQLRSQFVVWPWDVTAKENEEKLVGWLSDCSLYDARPIVASFLKNIDRFPVLILLSKDGGQLRMIDFVNGSETADQAMEKLLLCVDAYASSKISLEKQEQERFEREALRKEQERELQESLAVDKENAEKKAREIREAKEAEEQAKKEKEEKEAHIAALKASLPDEPAADAPDCCQVRFRLPEQGNAIRRFSKTSPLSVVLTFLESEGFPVKDYRMMNSEFPQKKDISEWDAKSTLADLKIPTREVINVEER</sequence>
<feature type="coiled-coil region" evidence="1">
    <location>
        <begin position="309"/>
        <end position="377"/>
    </location>
</feature>
<dbReference type="AlphaFoldDB" id="A0AAV5SUQ9"/>
<evidence type="ECO:0000256" key="1">
    <source>
        <dbReference type="SAM" id="Coils"/>
    </source>
</evidence>
<dbReference type="InterPro" id="IPR049483">
    <property type="entry name" value="FAF1_2-like_UAS"/>
</dbReference>
<dbReference type="InterPro" id="IPR036249">
    <property type="entry name" value="Thioredoxin-like_sf"/>
</dbReference>
<dbReference type="GO" id="GO:0005783">
    <property type="term" value="C:endoplasmic reticulum"/>
    <property type="evidence" value="ECO:0007669"/>
    <property type="project" value="TreeGrafter"/>
</dbReference>
<dbReference type="InterPro" id="IPR029071">
    <property type="entry name" value="Ubiquitin-like_domsf"/>
</dbReference>
<dbReference type="GO" id="GO:0043130">
    <property type="term" value="F:ubiquitin binding"/>
    <property type="evidence" value="ECO:0007669"/>
    <property type="project" value="TreeGrafter"/>
</dbReference>
<protein>
    <recommendedName>
        <fullName evidence="3">UBX domain-containing protein</fullName>
    </recommendedName>
</protein>
<dbReference type="PANTHER" id="PTHR23322:SF96">
    <property type="entry name" value="FAS-ASSOCIATED FACTOR 1"/>
    <property type="match status" value="1"/>
</dbReference>
<comment type="caution">
    <text evidence="4">The sequence shown here is derived from an EMBL/GenBank/DDBJ whole genome shotgun (WGS) entry which is preliminary data.</text>
</comment>
<dbReference type="Gene3D" id="3.40.30.10">
    <property type="entry name" value="Glutaredoxin"/>
    <property type="match status" value="1"/>
</dbReference>
<accession>A0AAV5SUQ9</accession>
<dbReference type="Proteomes" id="UP001432027">
    <property type="component" value="Unassembled WGS sequence"/>
</dbReference>
<dbReference type="InterPro" id="IPR006577">
    <property type="entry name" value="UAS"/>
</dbReference>
<feature type="compositionally biased region" description="Low complexity" evidence="2">
    <location>
        <begin position="30"/>
        <end position="42"/>
    </location>
</feature>
<feature type="non-terminal residue" evidence="4">
    <location>
        <position position="1"/>
    </location>
</feature>
<evidence type="ECO:0000259" key="3">
    <source>
        <dbReference type="PROSITE" id="PS50033"/>
    </source>
</evidence>
<name>A0AAV5SUQ9_9BILA</name>
<keyword evidence="1" id="KW-0175">Coiled coil</keyword>
<dbReference type="SMART" id="SM00594">
    <property type="entry name" value="UAS"/>
    <property type="match status" value="1"/>
</dbReference>
<dbReference type="PROSITE" id="PS50033">
    <property type="entry name" value="UBX"/>
    <property type="match status" value="1"/>
</dbReference>
<dbReference type="InterPro" id="IPR001012">
    <property type="entry name" value="UBX_dom"/>
</dbReference>
<dbReference type="PANTHER" id="PTHR23322">
    <property type="entry name" value="FAS-ASSOCIATED PROTEIN"/>
    <property type="match status" value="1"/>
</dbReference>
<proteinExistence type="predicted"/>
<feature type="domain" description="UBX" evidence="3">
    <location>
        <begin position="385"/>
        <end position="464"/>
    </location>
</feature>
<gene>
    <name evidence="4" type="ORF">PENTCL1PPCAC_5446</name>
</gene>
<reference evidence="4" key="1">
    <citation type="submission" date="2023-10" db="EMBL/GenBank/DDBJ databases">
        <title>Genome assembly of Pristionchus species.</title>
        <authorList>
            <person name="Yoshida K."/>
            <person name="Sommer R.J."/>
        </authorList>
    </citation>
    <scope>NUCLEOTIDE SEQUENCE</scope>
    <source>
        <strain evidence="4">RS0144</strain>
    </source>
</reference>
<evidence type="ECO:0000313" key="4">
    <source>
        <dbReference type="EMBL" id="GMS83271.1"/>
    </source>
</evidence>
<keyword evidence="5" id="KW-1185">Reference proteome</keyword>
<dbReference type="Pfam" id="PF00789">
    <property type="entry name" value="UBX"/>
    <property type="match status" value="1"/>
</dbReference>
<dbReference type="SUPFAM" id="SSF54236">
    <property type="entry name" value="Ubiquitin-like"/>
    <property type="match status" value="1"/>
</dbReference>
<dbReference type="Pfam" id="PF21021">
    <property type="entry name" value="FAF1"/>
    <property type="match status" value="1"/>
</dbReference>